<feature type="compositionally biased region" description="Basic and acidic residues" evidence="1">
    <location>
        <begin position="174"/>
        <end position="183"/>
    </location>
</feature>
<proteinExistence type="predicted"/>
<evidence type="ECO:0000313" key="3">
    <source>
        <dbReference type="Proteomes" id="UP000070121"/>
    </source>
</evidence>
<dbReference type="EMBL" id="JFFI01002192">
    <property type="protein sequence ID" value="KXH40505.1"/>
    <property type="molecule type" value="Genomic_DNA"/>
</dbReference>
<name>A0A135SXC8_9PEZI</name>
<gene>
    <name evidence="2" type="ORF">CSAL01_10014</name>
</gene>
<comment type="caution">
    <text evidence="2">The sequence shown here is derived from an EMBL/GenBank/DDBJ whole genome shotgun (WGS) entry which is preliminary data.</text>
</comment>
<dbReference type="STRING" id="1209931.A0A135SXC8"/>
<dbReference type="AlphaFoldDB" id="A0A135SXC8"/>
<reference evidence="2 3" key="1">
    <citation type="submission" date="2014-02" db="EMBL/GenBank/DDBJ databases">
        <title>The genome sequence of Colletotrichum salicis CBS 607.94.</title>
        <authorList>
            <person name="Baroncelli R."/>
            <person name="Thon M.R."/>
        </authorList>
    </citation>
    <scope>NUCLEOTIDE SEQUENCE [LARGE SCALE GENOMIC DNA]</scope>
    <source>
        <strain evidence="2 3">CBS 607.94</strain>
    </source>
</reference>
<feature type="region of interest" description="Disordered" evidence="1">
    <location>
        <begin position="574"/>
        <end position="599"/>
    </location>
</feature>
<evidence type="ECO:0000256" key="1">
    <source>
        <dbReference type="SAM" id="MobiDB-lite"/>
    </source>
</evidence>
<sequence length="745" mass="83638">MDSRPPQSVIYTYINVSTATLATNVASRHSHLEEPWTNRSMPKGLDHAPDSNVLGAARRGTGIVEDWLVNVSRRGIDTEKSANRLPSSQDKGSAQTPGWRPHGISLQKTVRGGHKRALSRDSSIPEPMTKKARPPAAANRHGPTHRSLAARVTEVPISADSSPPRFEKRARHKIREDRYDSQKKPKAKPRRAPEETATRPENVPKKSVSSGGEVMNNFQSEAVLNDRLTVVGQLAYNSMVSVEQPPSRESSWQRQQRLEAKARQRRESELVEVSAFLRRKETPTTVHPVIGRERPRDGYEDRNTSDKLAENFPECDDRLSTRSITRSDAARDDRRHYIHDNTYVAPARHDRSSSRATTYVTWATSGNHQTSLAGDPFDRHHSSTPEPIREALRETGVFNGAGTSGNARVSLHDSCQRRQEVYPDEESTKFKASRERPLIIRYLDKEVMTTDEPSLLPCALEESRSLPATCDSFAPEGTVDSRARVLVDTTTQKPMNEPSGGEIHKDSDVACICMERLWGGGGGTRYACMAVDARVVGEAVIQWDPTSENIRELQTRTPTIEIATEAVAEEGHVRAKGDAEPEHGATAEQSGGKVAAPERSAVPPIPYRQHFQPSESVVDFIARVEQEVLGPDSLGYEDDSTDETCNWQYDDRLELPLDISRGSHPLAFQDVSTNQSLAEPGWRHLEDAFDRIEEEPSENGLNCERFDHSNQYWGQQREKQLEKDAKYDRDEKDEKLAFWRPNYFH</sequence>
<feature type="compositionally biased region" description="Basic and acidic residues" evidence="1">
    <location>
        <begin position="191"/>
        <end position="204"/>
    </location>
</feature>
<dbReference type="Proteomes" id="UP000070121">
    <property type="component" value="Unassembled WGS sequence"/>
</dbReference>
<protein>
    <submittedName>
        <fullName evidence="2">Uncharacterized protein</fullName>
    </submittedName>
</protein>
<evidence type="ECO:0000313" key="2">
    <source>
        <dbReference type="EMBL" id="KXH40505.1"/>
    </source>
</evidence>
<dbReference type="OrthoDB" id="2537141at2759"/>
<keyword evidence="3" id="KW-1185">Reference proteome</keyword>
<organism evidence="2 3">
    <name type="scientific">Colletotrichum salicis</name>
    <dbReference type="NCBI Taxonomy" id="1209931"/>
    <lineage>
        <taxon>Eukaryota</taxon>
        <taxon>Fungi</taxon>
        <taxon>Dikarya</taxon>
        <taxon>Ascomycota</taxon>
        <taxon>Pezizomycotina</taxon>
        <taxon>Sordariomycetes</taxon>
        <taxon>Hypocreomycetidae</taxon>
        <taxon>Glomerellales</taxon>
        <taxon>Glomerellaceae</taxon>
        <taxon>Colletotrichum</taxon>
        <taxon>Colletotrichum acutatum species complex</taxon>
    </lineage>
</organism>
<accession>A0A135SXC8</accession>
<feature type="compositionally biased region" description="Basic and acidic residues" evidence="1">
    <location>
        <begin position="574"/>
        <end position="585"/>
    </location>
</feature>
<feature type="compositionally biased region" description="Polar residues" evidence="1">
    <location>
        <begin position="84"/>
        <end position="96"/>
    </location>
</feature>
<feature type="region of interest" description="Disordered" evidence="1">
    <location>
        <begin position="79"/>
        <end position="213"/>
    </location>
</feature>